<sequence length="44" mass="4811">MAKQTPSKLVEELLPTPYHQYLGMFQKSASQGLPPIFGTTSSLS</sequence>
<name>A0A0L6UW35_9BASI</name>
<proteinExistence type="predicted"/>
<reference evidence="1 2" key="1">
    <citation type="submission" date="2015-08" db="EMBL/GenBank/DDBJ databases">
        <title>Next Generation Sequencing and Analysis of the Genome of Puccinia sorghi L Schw, the Causal Agent of Maize Common Rust.</title>
        <authorList>
            <person name="Rochi L."/>
            <person name="Burguener G."/>
            <person name="Darino M."/>
            <person name="Turjanski A."/>
            <person name="Kreff E."/>
            <person name="Dieguez M.J."/>
            <person name="Sacco F."/>
        </authorList>
    </citation>
    <scope>NUCLEOTIDE SEQUENCE [LARGE SCALE GENOMIC DNA]</scope>
    <source>
        <strain evidence="1 2">RO10H11247</strain>
    </source>
</reference>
<comment type="caution">
    <text evidence="1">The sequence shown here is derived from an EMBL/GenBank/DDBJ whole genome shotgun (WGS) entry which is preliminary data.</text>
</comment>
<keyword evidence="2" id="KW-1185">Reference proteome</keyword>
<dbReference type="AlphaFoldDB" id="A0A0L6UW35"/>
<dbReference type="OrthoDB" id="3060595at2759"/>
<accession>A0A0L6UW35</accession>
<dbReference type="Proteomes" id="UP000037035">
    <property type="component" value="Unassembled WGS sequence"/>
</dbReference>
<protein>
    <submittedName>
        <fullName evidence="1">Uncharacterized protein</fullName>
    </submittedName>
</protein>
<evidence type="ECO:0000313" key="2">
    <source>
        <dbReference type="Proteomes" id="UP000037035"/>
    </source>
</evidence>
<dbReference type="EMBL" id="LAVV01008586">
    <property type="protein sequence ID" value="KNZ52437.1"/>
    <property type="molecule type" value="Genomic_DNA"/>
</dbReference>
<gene>
    <name evidence="1" type="ORF">VP01_3576g4</name>
</gene>
<evidence type="ECO:0000313" key="1">
    <source>
        <dbReference type="EMBL" id="KNZ52437.1"/>
    </source>
</evidence>
<dbReference type="VEuPathDB" id="FungiDB:VP01_3576g4"/>
<organism evidence="1 2">
    <name type="scientific">Puccinia sorghi</name>
    <dbReference type="NCBI Taxonomy" id="27349"/>
    <lineage>
        <taxon>Eukaryota</taxon>
        <taxon>Fungi</taxon>
        <taxon>Dikarya</taxon>
        <taxon>Basidiomycota</taxon>
        <taxon>Pucciniomycotina</taxon>
        <taxon>Pucciniomycetes</taxon>
        <taxon>Pucciniales</taxon>
        <taxon>Pucciniaceae</taxon>
        <taxon>Puccinia</taxon>
    </lineage>
</organism>